<dbReference type="AlphaFoldDB" id="A0A2S2DZU8"/>
<gene>
    <name evidence="1" type="ORF">HMF8227_00373</name>
</gene>
<evidence type="ECO:0000313" key="1">
    <source>
        <dbReference type="EMBL" id="AWL10879.1"/>
    </source>
</evidence>
<dbReference type="EMBL" id="CP029347">
    <property type="protein sequence ID" value="AWL10879.1"/>
    <property type="molecule type" value="Genomic_DNA"/>
</dbReference>
<organism evidence="1 2">
    <name type="scientific">Saliniradius amylolyticus</name>
    <dbReference type="NCBI Taxonomy" id="2183582"/>
    <lineage>
        <taxon>Bacteria</taxon>
        <taxon>Pseudomonadati</taxon>
        <taxon>Pseudomonadota</taxon>
        <taxon>Gammaproteobacteria</taxon>
        <taxon>Alteromonadales</taxon>
        <taxon>Alteromonadaceae</taxon>
        <taxon>Saliniradius</taxon>
    </lineage>
</organism>
<reference evidence="1 2" key="1">
    <citation type="submission" date="2018-05" db="EMBL/GenBank/DDBJ databases">
        <title>Salinimonas sp. HMF8227 Genome sequencing and assembly.</title>
        <authorList>
            <person name="Kang H."/>
            <person name="Kang J."/>
            <person name="Cha I."/>
            <person name="Kim H."/>
            <person name="Joh K."/>
        </authorList>
    </citation>
    <scope>NUCLEOTIDE SEQUENCE [LARGE SCALE GENOMIC DNA]</scope>
    <source>
        <strain evidence="1 2">HMF8227</strain>
    </source>
</reference>
<dbReference type="Proteomes" id="UP000245728">
    <property type="component" value="Chromosome"/>
</dbReference>
<dbReference type="KEGG" id="salh:HMF8227_00373"/>
<evidence type="ECO:0000313" key="2">
    <source>
        <dbReference type="Proteomes" id="UP000245728"/>
    </source>
</evidence>
<protein>
    <submittedName>
        <fullName evidence="1">Uncharacterized protein</fullName>
    </submittedName>
</protein>
<keyword evidence="2" id="KW-1185">Reference proteome</keyword>
<sequence length="216" mass="23920">MHSINGQSHSLLDYLNDPGKAKQQLQSLGVNQQQSQDIGEDLTALTQSLSSDDLASLAEQIQTGETSVSLNRLQNMVGFYSQSINTELEHQISRFGLEQHSVLIEQRQGQWQVTADEAAPLQQLERLQSYLNKDERLATGMQHLAQLSSLSEWTQLQQQASQMQQDGADKEQLVAMLTQGREAIMGTRHFINGPNKGVALASSGLAEQMLDAMKED</sequence>
<proteinExistence type="predicted"/>
<dbReference type="RefSeq" id="WP_109338563.1">
    <property type="nucleotide sequence ID" value="NZ_CP029347.1"/>
</dbReference>
<name>A0A2S2DZU8_9ALTE</name>
<accession>A0A2S2DZU8</accession>